<dbReference type="PANTHER" id="PTHR46797:SF23">
    <property type="entry name" value="HTH-TYPE TRANSCRIPTIONAL REGULATOR SUTR"/>
    <property type="match status" value="1"/>
</dbReference>
<evidence type="ECO:0000313" key="7">
    <source>
        <dbReference type="Proteomes" id="UP001151234"/>
    </source>
</evidence>
<protein>
    <submittedName>
        <fullName evidence="6">Short-chain fatty acyl-CoA regulator family protein</fullName>
    </submittedName>
</protein>
<evidence type="ECO:0000256" key="1">
    <source>
        <dbReference type="ARBA" id="ARBA00007227"/>
    </source>
</evidence>
<dbReference type="InterPro" id="IPR018653">
    <property type="entry name" value="ScfR_C"/>
</dbReference>
<dbReference type="SMART" id="SM00530">
    <property type="entry name" value="HTH_XRE"/>
    <property type="match status" value="1"/>
</dbReference>
<dbReference type="GO" id="GO:0005829">
    <property type="term" value="C:cytosol"/>
    <property type="evidence" value="ECO:0007669"/>
    <property type="project" value="TreeGrafter"/>
</dbReference>
<proteinExistence type="inferred from homology"/>
<dbReference type="InterPro" id="IPR010359">
    <property type="entry name" value="IrrE_HExxH"/>
</dbReference>
<evidence type="ECO:0000313" key="6">
    <source>
        <dbReference type="EMBL" id="MDA5400149.1"/>
    </source>
</evidence>
<comment type="caution">
    <text evidence="6">The sequence shown here is derived from an EMBL/GenBank/DDBJ whole genome shotgun (WGS) entry which is preliminary data.</text>
</comment>
<dbReference type="Proteomes" id="UP001151234">
    <property type="component" value="Unassembled WGS sequence"/>
</dbReference>
<dbReference type="InterPro" id="IPR050807">
    <property type="entry name" value="TransReg_Diox_bact_type"/>
</dbReference>
<keyword evidence="2" id="KW-0805">Transcription regulation</keyword>
<dbReference type="GO" id="GO:0003677">
    <property type="term" value="F:DNA binding"/>
    <property type="evidence" value="ECO:0007669"/>
    <property type="project" value="UniProtKB-KW"/>
</dbReference>
<dbReference type="Pfam" id="PF09856">
    <property type="entry name" value="ScfRs"/>
    <property type="match status" value="1"/>
</dbReference>
<dbReference type="Pfam" id="PF01381">
    <property type="entry name" value="HTH_3"/>
    <property type="match status" value="1"/>
</dbReference>
<dbReference type="InterPro" id="IPR010982">
    <property type="entry name" value="Lambda_DNA-bd_dom_sf"/>
</dbReference>
<dbReference type="GO" id="GO:0003700">
    <property type="term" value="F:DNA-binding transcription factor activity"/>
    <property type="evidence" value="ECO:0007669"/>
    <property type="project" value="TreeGrafter"/>
</dbReference>
<dbReference type="AlphaFoldDB" id="A0A9X3ZIE2"/>
<accession>A0A9X3ZIE2</accession>
<dbReference type="PIRSF" id="PIRSF019251">
    <property type="entry name" value="Rv0465c"/>
    <property type="match status" value="1"/>
</dbReference>
<evidence type="ECO:0000256" key="2">
    <source>
        <dbReference type="ARBA" id="ARBA00023015"/>
    </source>
</evidence>
<dbReference type="SUPFAM" id="SSF47413">
    <property type="entry name" value="lambda repressor-like DNA-binding domains"/>
    <property type="match status" value="1"/>
</dbReference>
<sequence>MAEQKIFAGPRLRRIRNQHGLTQTAMAEELGISPSYLNLIERNQRPLTVQLLLKLTSVYKIDLEELQGETTGTMSALKEVFSDPLLAEALPGDQELIEVADAAPNAAAGVVKLYRAYKEAQSRLSGLSELLAREGHTPTVSGTRLPVDEVREVFERRPNHIAAIEEAAEELHTHIKPVEDLSNALRSWLAREHGVVVRLLPVHTMPNWRRRFDRHSMRLFLSERLSPFDQLREIAVEVAQLAFGDQISAELEQLDFASDEARRLGRFEIARYAAHAIMMPYGAFQAAAMRARYDLDVLRSRFHVSFEQVANRVTMLQRPGTSGVPFFMLEVDNAGNRFRRAGARGFPQSRFGGGCPKLNIHAAFTQPGQILVDAVEMPDGAEFLTIARTLEGPQGAFNERVRRTAVLVGCDIGFRDEIIYGDTVKGSAIKPTQIGPACRLCERQGCLARAEPPLTRPSGLDEMVTGLSAFDFQ</sequence>
<dbReference type="PANTHER" id="PTHR46797">
    <property type="entry name" value="HTH-TYPE TRANSCRIPTIONAL REGULATOR"/>
    <property type="match status" value="1"/>
</dbReference>
<feature type="domain" description="HTH cro/C1-type" evidence="5">
    <location>
        <begin position="12"/>
        <end position="66"/>
    </location>
</feature>
<evidence type="ECO:0000259" key="5">
    <source>
        <dbReference type="PROSITE" id="PS50943"/>
    </source>
</evidence>
<dbReference type="InterPro" id="IPR026281">
    <property type="entry name" value="HTH_RamB"/>
</dbReference>
<evidence type="ECO:0000256" key="3">
    <source>
        <dbReference type="ARBA" id="ARBA00023125"/>
    </source>
</evidence>
<dbReference type="Pfam" id="PF06114">
    <property type="entry name" value="Peptidase_M78"/>
    <property type="match status" value="1"/>
</dbReference>
<dbReference type="EMBL" id="JAPJZI010000001">
    <property type="protein sequence ID" value="MDA5400149.1"/>
    <property type="molecule type" value="Genomic_DNA"/>
</dbReference>
<dbReference type="RefSeq" id="WP_267991555.1">
    <property type="nucleotide sequence ID" value="NZ_JAPJZI010000001.1"/>
</dbReference>
<comment type="similarity">
    <text evidence="1">Belongs to the short-chain fatty acyl-CoA assimilation regulator (ScfR) family.</text>
</comment>
<gene>
    <name evidence="6" type="ORF">OQ273_16340</name>
</gene>
<evidence type="ECO:0000256" key="4">
    <source>
        <dbReference type="ARBA" id="ARBA00023163"/>
    </source>
</evidence>
<keyword evidence="3" id="KW-0238">DNA-binding</keyword>
<dbReference type="CDD" id="cd00093">
    <property type="entry name" value="HTH_XRE"/>
    <property type="match status" value="1"/>
</dbReference>
<reference evidence="6" key="1">
    <citation type="submission" date="2022-11" db="EMBL/GenBank/DDBJ databases">
        <title>Draft genome sequence of Hoeflea poritis E7-10 and Hoeflea prorocentri PM5-8, separated from scleractinian coral Porites lutea and marine dinoflagellate.</title>
        <authorList>
            <person name="Zhang G."/>
            <person name="Wei Q."/>
            <person name="Cai L."/>
        </authorList>
    </citation>
    <scope>NUCLEOTIDE SEQUENCE</scope>
    <source>
        <strain evidence="6">PM5-8</strain>
    </source>
</reference>
<name>A0A9X3ZIE2_9HYPH</name>
<organism evidence="6 7">
    <name type="scientific">Hoeflea prorocentri</name>
    <dbReference type="NCBI Taxonomy" id="1922333"/>
    <lineage>
        <taxon>Bacteria</taxon>
        <taxon>Pseudomonadati</taxon>
        <taxon>Pseudomonadota</taxon>
        <taxon>Alphaproteobacteria</taxon>
        <taxon>Hyphomicrobiales</taxon>
        <taxon>Rhizobiaceae</taxon>
        <taxon>Hoeflea</taxon>
    </lineage>
</organism>
<dbReference type="InterPro" id="IPR001387">
    <property type="entry name" value="Cro/C1-type_HTH"/>
</dbReference>
<dbReference type="Gene3D" id="1.10.260.40">
    <property type="entry name" value="lambda repressor-like DNA-binding domains"/>
    <property type="match status" value="1"/>
</dbReference>
<keyword evidence="7" id="KW-1185">Reference proteome</keyword>
<dbReference type="PROSITE" id="PS50943">
    <property type="entry name" value="HTH_CROC1"/>
    <property type="match status" value="1"/>
</dbReference>
<keyword evidence="4" id="KW-0804">Transcription</keyword>